<dbReference type="InterPro" id="IPR015422">
    <property type="entry name" value="PyrdxlP-dep_Trfase_small"/>
</dbReference>
<protein>
    <submittedName>
        <fullName evidence="2">Uncharacterized protein</fullName>
    </submittedName>
</protein>
<dbReference type="Proteomes" id="UP001500879">
    <property type="component" value="Unassembled WGS sequence"/>
</dbReference>
<proteinExistence type="predicted"/>
<gene>
    <name evidence="2" type="ORF">GCM10010357_62220</name>
</gene>
<name>A0ABN0Z3Y3_9ACTN</name>
<dbReference type="RefSeq" id="WP_344031538.1">
    <property type="nucleotide sequence ID" value="NZ_BAAABX010000068.1"/>
</dbReference>
<evidence type="ECO:0000313" key="2">
    <source>
        <dbReference type="EMBL" id="GAA0432189.1"/>
    </source>
</evidence>
<sequence length="97" mass="10461">MPKSQIQDAVRAEGATEADRPGSACPLGTHPLFQTPGALLPGYADHQNPAADGFLAAEYMHAHTFKLPVWHREEDIRLADAYTAALAKVTSHAKDLL</sequence>
<keyword evidence="3" id="KW-1185">Reference proteome</keyword>
<reference evidence="2 3" key="1">
    <citation type="journal article" date="2019" name="Int. J. Syst. Evol. Microbiol.">
        <title>The Global Catalogue of Microorganisms (GCM) 10K type strain sequencing project: providing services to taxonomists for standard genome sequencing and annotation.</title>
        <authorList>
            <consortium name="The Broad Institute Genomics Platform"/>
            <consortium name="The Broad Institute Genome Sequencing Center for Infectious Disease"/>
            <person name="Wu L."/>
            <person name="Ma J."/>
        </authorList>
    </citation>
    <scope>NUCLEOTIDE SEQUENCE [LARGE SCALE GENOMIC DNA]</scope>
    <source>
        <strain evidence="2 3">JCM 4788</strain>
    </source>
</reference>
<organism evidence="2 3">
    <name type="scientific">Streptomyces luteireticuli</name>
    <dbReference type="NCBI Taxonomy" id="173858"/>
    <lineage>
        <taxon>Bacteria</taxon>
        <taxon>Bacillati</taxon>
        <taxon>Actinomycetota</taxon>
        <taxon>Actinomycetes</taxon>
        <taxon>Kitasatosporales</taxon>
        <taxon>Streptomycetaceae</taxon>
        <taxon>Streptomyces</taxon>
    </lineage>
</organism>
<comment type="caution">
    <text evidence="2">The sequence shown here is derived from an EMBL/GenBank/DDBJ whole genome shotgun (WGS) entry which is preliminary data.</text>
</comment>
<feature type="region of interest" description="Disordered" evidence="1">
    <location>
        <begin position="1"/>
        <end position="27"/>
    </location>
</feature>
<evidence type="ECO:0000313" key="3">
    <source>
        <dbReference type="Proteomes" id="UP001500879"/>
    </source>
</evidence>
<accession>A0ABN0Z3Y3</accession>
<evidence type="ECO:0000256" key="1">
    <source>
        <dbReference type="SAM" id="MobiDB-lite"/>
    </source>
</evidence>
<dbReference type="EMBL" id="BAAABX010000068">
    <property type="protein sequence ID" value="GAA0432189.1"/>
    <property type="molecule type" value="Genomic_DNA"/>
</dbReference>
<dbReference type="Gene3D" id="3.90.1150.10">
    <property type="entry name" value="Aspartate Aminotransferase, domain 1"/>
    <property type="match status" value="1"/>
</dbReference>